<dbReference type="CDD" id="cd00254">
    <property type="entry name" value="LT-like"/>
    <property type="match status" value="1"/>
</dbReference>
<feature type="domain" description="Transglycosylase SLT" evidence="3">
    <location>
        <begin position="101"/>
        <end position="209"/>
    </location>
</feature>
<dbReference type="Proteomes" id="UP000245073">
    <property type="component" value="Unassembled WGS sequence"/>
</dbReference>
<evidence type="ECO:0000313" key="4">
    <source>
        <dbReference type="EMBL" id="PVM92759.1"/>
    </source>
</evidence>
<dbReference type="PANTHER" id="PTHR37423:SF2">
    <property type="entry name" value="MEMBRANE-BOUND LYTIC MUREIN TRANSGLYCOSYLASE C"/>
    <property type="match status" value="1"/>
</dbReference>
<comment type="similarity">
    <text evidence="2">Belongs to the virb1 family.</text>
</comment>
<dbReference type="Gene3D" id="1.10.530.10">
    <property type="match status" value="1"/>
</dbReference>
<evidence type="ECO:0000256" key="1">
    <source>
        <dbReference type="ARBA" id="ARBA00007734"/>
    </source>
</evidence>
<dbReference type="EMBL" id="QDKQ01000024">
    <property type="protein sequence ID" value="PVM92759.1"/>
    <property type="molecule type" value="Genomic_DNA"/>
</dbReference>
<comment type="similarity">
    <text evidence="1">Belongs to the transglycosylase Slt family.</text>
</comment>
<comment type="caution">
    <text evidence="4">The sequence shown here is derived from an EMBL/GenBank/DDBJ whole genome shotgun (WGS) entry which is preliminary data.</text>
</comment>
<reference evidence="4 5" key="1">
    <citation type="submission" date="2018-04" db="EMBL/GenBank/DDBJ databases">
        <title>The genome sequence of Caulobacter sp. 744.</title>
        <authorList>
            <person name="Gao J."/>
            <person name="Sun J."/>
        </authorList>
    </citation>
    <scope>NUCLEOTIDE SEQUENCE [LARGE SCALE GENOMIC DNA]</scope>
    <source>
        <strain evidence="4 5">774</strain>
    </source>
</reference>
<accession>A0A2T9KA57</accession>
<dbReference type="Pfam" id="PF01464">
    <property type="entry name" value="SLT"/>
    <property type="match status" value="1"/>
</dbReference>
<gene>
    <name evidence="4" type="ORF">DDF67_05180</name>
</gene>
<name>A0A2T9KA57_9CAUL</name>
<dbReference type="InterPro" id="IPR023346">
    <property type="entry name" value="Lysozyme-like_dom_sf"/>
</dbReference>
<evidence type="ECO:0000259" key="3">
    <source>
        <dbReference type="Pfam" id="PF01464"/>
    </source>
</evidence>
<dbReference type="InterPro" id="IPR008258">
    <property type="entry name" value="Transglycosylase_SLT_dom_1"/>
</dbReference>
<organism evidence="4 5">
    <name type="scientific">Caulobacter endophyticus</name>
    <dbReference type="NCBI Taxonomy" id="2172652"/>
    <lineage>
        <taxon>Bacteria</taxon>
        <taxon>Pseudomonadati</taxon>
        <taxon>Pseudomonadota</taxon>
        <taxon>Alphaproteobacteria</taxon>
        <taxon>Caulobacterales</taxon>
        <taxon>Caulobacteraceae</taxon>
        <taxon>Caulobacter</taxon>
    </lineage>
</organism>
<sequence length="270" mass="28902">MSTPSYLSLFGHYCGPFLVPAEIQTAAAHSRGQGRPTGRRAWRASLDGGEHGRTLAKGGRRLKPTALSLRTWSGGVLLLCLVVTVPVSSAYAESAGIAEIVDEAAARFSLPSIWIHAVIRAESGGDANAVSAKGAVGLMQLMPTTWRALTAEHRLGTDPLNRRANVLAGSAYLRALYDRFGRSGFLAAYNAGPGRYAEALAGRRNLPTETIHYTAKVERLIAAAAREPIAIETAPSVDWRGADLFVKTHREGDAVEEKRLFASTDRAGRP</sequence>
<dbReference type="OrthoDB" id="9801695at2"/>
<dbReference type="PANTHER" id="PTHR37423">
    <property type="entry name" value="SOLUBLE LYTIC MUREIN TRANSGLYCOSYLASE-RELATED"/>
    <property type="match status" value="1"/>
</dbReference>
<dbReference type="AlphaFoldDB" id="A0A2T9KA57"/>
<evidence type="ECO:0000256" key="2">
    <source>
        <dbReference type="ARBA" id="ARBA00009387"/>
    </source>
</evidence>
<protein>
    <submittedName>
        <fullName evidence="4">Lytic transglycosylase</fullName>
    </submittedName>
</protein>
<proteinExistence type="inferred from homology"/>
<keyword evidence="5" id="KW-1185">Reference proteome</keyword>
<evidence type="ECO:0000313" key="5">
    <source>
        <dbReference type="Proteomes" id="UP000245073"/>
    </source>
</evidence>
<dbReference type="SUPFAM" id="SSF53955">
    <property type="entry name" value="Lysozyme-like"/>
    <property type="match status" value="1"/>
</dbReference>